<organism evidence="2 3">
    <name type="scientific">Haemaphysalis longicornis</name>
    <name type="common">Bush tick</name>
    <dbReference type="NCBI Taxonomy" id="44386"/>
    <lineage>
        <taxon>Eukaryota</taxon>
        <taxon>Metazoa</taxon>
        <taxon>Ecdysozoa</taxon>
        <taxon>Arthropoda</taxon>
        <taxon>Chelicerata</taxon>
        <taxon>Arachnida</taxon>
        <taxon>Acari</taxon>
        <taxon>Parasitiformes</taxon>
        <taxon>Ixodida</taxon>
        <taxon>Ixodoidea</taxon>
        <taxon>Ixodidae</taxon>
        <taxon>Haemaphysalinae</taxon>
        <taxon>Haemaphysalis</taxon>
    </lineage>
</organism>
<name>A0A9J6G6S7_HAELO</name>
<feature type="compositionally biased region" description="Polar residues" evidence="1">
    <location>
        <begin position="383"/>
        <end position="399"/>
    </location>
</feature>
<evidence type="ECO:0000313" key="3">
    <source>
        <dbReference type="Proteomes" id="UP000821853"/>
    </source>
</evidence>
<feature type="compositionally biased region" description="Basic and acidic residues" evidence="1">
    <location>
        <begin position="98"/>
        <end position="110"/>
    </location>
</feature>
<feature type="region of interest" description="Disordered" evidence="1">
    <location>
        <begin position="443"/>
        <end position="630"/>
    </location>
</feature>
<gene>
    <name evidence="2" type="ORF">HPB48_007431</name>
</gene>
<proteinExistence type="predicted"/>
<dbReference type="Proteomes" id="UP000821853">
    <property type="component" value="Chromosome 3"/>
</dbReference>
<feature type="region of interest" description="Disordered" evidence="1">
    <location>
        <begin position="1"/>
        <end position="125"/>
    </location>
</feature>
<reference evidence="2 3" key="1">
    <citation type="journal article" date="2020" name="Cell">
        <title>Large-Scale Comparative Analyses of Tick Genomes Elucidate Their Genetic Diversity and Vector Capacities.</title>
        <authorList>
            <consortium name="Tick Genome and Microbiome Consortium (TIGMIC)"/>
            <person name="Jia N."/>
            <person name="Wang J."/>
            <person name="Shi W."/>
            <person name="Du L."/>
            <person name="Sun Y."/>
            <person name="Zhan W."/>
            <person name="Jiang J.F."/>
            <person name="Wang Q."/>
            <person name="Zhang B."/>
            <person name="Ji P."/>
            <person name="Bell-Sakyi L."/>
            <person name="Cui X.M."/>
            <person name="Yuan T.T."/>
            <person name="Jiang B.G."/>
            <person name="Yang W.F."/>
            <person name="Lam T.T."/>
            <person name="Chang Q.C."/>
            <person name="Ding S.J."/>
            <person name="Wang X.J."/>
            <person name="Zhu J.G."/>
            <person name="Ruan X.D."/>
            <person name="Zhao L."/>
            <person name="Wei J.T."/>
            <person name="Ye R.Z."/>
            <person name="Que T.C."/>
            <person name="Du C.H."/>
            <person name="Zhou Y.H."/>
            <person name="Cheng J.X."/>
            <person name="Dai P.F."/>
            <person name="Guo W.B."/>
            <person name="Han X.H."/>
            <person name="Huang E.J."/>
            <person name="Li L.F."/>
            <person name="Wei W."/>
            <person name="Gao Y.C."/>
            <person name="Liu J.Z."/>
            <person name="Shao H.Z."/>
            <person name="Wang X."/>
            <person name="Wang C.C."/>
            <person name="Yang T.C."/>
            <person name="Huo Q.B."/>
            <person name="Li W."/>
            <person name="Chen H.Y."/>
            <person name="Chen S.E."/>
            <person name="Zhou L.G."/>
            <person name="Ni X.B."/>
            <person name="Tian J.H."/>
            <person name="Sheng Y."/>
            <person name="Liu T."/>
            <person name="Pan Y.S."/>
            <person name="Xia L.Y."/>
            <person name="Li J."/>
            <person name="Zhao F."/>
            <person name="Cao W.C."/>
        </authorList>
    </citation>
    <scope>NUCLEOTIDE SEQUENCE [LARGE SCALE GENOMIC DNA]</scope>
    <source>
        <strain evidence="2">HaeL-2018</strain>
    </source>
</reference>
<feature type="region of interest" description="Disordered" evidence="1">
    <location>
        <begin position="378"/>
        <end position="428"/>
    </location>
</feature>
<evidence type="ECO:0000313" key="2">
    <source>
        <dbReference type="EMBL" id="KAH9370232.1"/>
    </source>
</evidence>
<protein>
    <submittedName>
        <fullName evidence="2">Uncharacterized protein</fullName>
    </submittedName>
</protein>
<dbReference type="AlphaFoldDB" id="A0A9J6G6S7"/>
<feature type="compositionally biased region" description="Basic and acidic residues" evidence="1">
    <location>
        <begin position="8"/>
        <end position="18"/>
    </location>
</feature>
<keyword evidence="3" id="KW-1185">Reference proteome</keyword>
<accession>A0A9J6G6S7</accession>
<feature type="region of interest" description="Disordered" evidence="1">
    <location>
        <begin position="208"/>
        <end position="265"/>
    </location>
</feature>
<comment type="caution">
    <text evidence="2">The sequence shown here is derived from an EMBL/GenBank/DDBJ whole genome shotgun (WGS) entry which is preliminary data.</text>
</comment>
<dbReference type="EMBL" id="JABSTR010000005">
    <property type="protein sequence ID" value="KAH9370232.1"/>
    <property type="molecule type" value="Genomic_DNA"/>
</dbReference>
<sequence length="681" mass="74362">MLSPGELGKVRTYTEEKLPSIPVTAPLSSRERNAGNLGLTDALGPVPEGRSRRSLLQAPTSSQVPFAKRERPQQCGTKTFRTTAGEPRFPRSRTPDSTPDKRRCRRRDDLDTPVNIGGPGQNNAFAATTRPRVSRRGVWLLRRARLLDPLPSFPNNGGCEAARKKQHCGRLPLRCYRYTRLAGLAGSKAAQAAAATYRTLPSAKKKPSALTLSCRKRQRSAETPAARFSGRDPQRNTTTTGHHRTFASEHRTRFDVTPPPEGHIRRESLPRETAMSCPRISLLWHRYGFFLRVGEKRRLCLLGRQAGDCRVTSIHRRSNFPARHFLQVDAASLRRAGDDYVTRPGTANTPARIKTVPREGTFAFHTTERATLQAVPRAETLRRASSSSVDACGSTNRASSHQRRKNTAGPVPGGRRTLSPPGSLTSGDKRVLLSADEDAIGAPAKAVHAPRGAGQADAHTATGSRSRHGKAPAAGKRDAPAAPGQRRRRCRSAEDKEQQRGGVSRRPGEARTPAAAGPAEKGTLSPLRRQGGNPQVRSPSERPLFFFPPPAPKQPGPTQQENRPRTSPPPCARPFKRPPPRPPLSPATETLPVPFTGHTKGAHMLGPRTRRAPLSAPRSKPPLATAQDAPDTIRETRLRAVVRSTSAYPQEGELLISLMLEILVAARQVWWLPPTLGVLPF</sequence>
<dbReference type="VEuPathDB" id="VectorBase:HLOH_055252"/>
<feature type="compositionally biased region" description="Pro residues" evidence="1">
    <location>
        <begin position="546"/>
        <end position="555"/>
    </location>
</feature>
<evidence type="ECO:0000256" key="1">
    <source>
        <dbReference type="SAM" id="MobiDB-lite"/>
    </source>
</evidence>